<dbReference type="RefSeq" id="WP_208273411.1">
    <property type="nucleotide sequence ID" value="NZ_BAAAGM010000089.1"/>
</dbReference>
<dbReference type="SUPFAM" id="SSF48498">
    <property type="entry name" value="Tetracyclin repressor-like, C-terminal domain"/>
    <property type="match status" value="1"/>
</dbReference>
<dbReference type="PROSITE" id="PS50977">
    <property type="entry name" value="HTH_TETR_2"/>
    <property type="match status" value="1"/>
</dbReference>
<dbReference type="InterPro" id="IPR050109">
    <property type="entry name" value="HTH-type_TetR-like_transc_reg"/>
</dbReference>
<dbReference type="PANTHER" id="PTHR30055">
    <property type="entry name" value="HTH-TYPE TRANSCRIPTIONAL REGULATOR RUTR"/>
    <property type="match status" value="1"/>
</dbReference>
<evidence type="ECO:0000259" key="5">
    <source>
        <dbReference type="PROSITE" id="PS50977"/>
    </source>
</evidence>
<evidence type="ECO:0000256" key="1">
    <source>
        <dbReference type="ARBA" id="ARBA00023015"/>
    </source>
</evidence>
<dbReference type="PANTHER" id="PTHR30055:SF234">
    <property type="entry name" value="HTH-TYPE TRANSCRIPTIONAL REGULATOR BETI"/>
    <property type="match status" value="1"/>
</dbReference>
<dbReference type="Pfam" id="PF21597">
    <property type="entry name" value="TetR_C_43"/>
    <property type="match status" value="1"/>
</dbReference>
<sequence>MTTAPSSSRPLRADARRNRRRVLDAARAAFEESGNEAQMEDIAKRAGVGVGTIYRHFPTKQALIDELTAEWMADGAAKAADALAEPDPWDGVALFVRRSADIMVRNRGLREVFGDVGQLFEEDSPVQNNDLQVRVAALLARAHTAGVLRPDVGVNEFRALMCGLAMAITNTPPGAHQLYADVILKGLRAPS</sequence>
<dbReference type="SUPFAM" id="SSF46689">
    <property type="entry name" value="Homeodomain-like"/>
    <property type="match status" value="1"/>
</dbReference>
<comment type="caution">
    <text evidence="6">The sequence shown here is derived from an EMBL/GenBank/DDBJ whole genome shotgun (WGS) entry which is preliminary data.</text>
</comment>
<dbReference type="InterPro" id="IPR009057">
    <property type="entry name" value="Homeodomain-like_sf"/>
</dbReference>
<accession>A0ABS3REP8</accession>
<evidence type="ECO:0000256" key="3">
    <source>
        <dbReference type="ARBA" id="ARBA00023163"/>
    </source>
</evidence>
<protein>
    <submittedName>
        <fullName evidence="6">Helix-turn-helix transcriptional regulator</fullName>
    </submittedName>
</protein>
<evidence type="ECO:0000313" key="6">
    <source>
        <dbReference type="EMBL" id="MBO2444711.1"/>
    </source>
</evidence>
<dbReference type="InterPro" id="IPR001647">
    <property type="entry name" value="HTH_TetR"/>
</dbReference>
<gene>
    <name evidence="6" type="ORF">J4557_45065</name>
</gene>
<proteinExistence type="predicted"/>
<keyword evidence="3" id="KW-0804">Transcription</keyword>
<dbReference type="Gene3D" id="1.10.357.10">
    <property type="entry name" value="Tetracycline Repressor, domain 2"/>
    <property type="match status" value="1"/>
</dbReference>
<dbReference type="InterPro" id="IPR049445">
    <property type="entry name" value="TetR_SbtR-like_C"/>
</dbReference>
<dbReference type="EMBL" id="JAGEOK010000051">
    <property type="protein sequence ID" value="MBO2444711.1"/>
    <property type="molecule type" value="Genomic_DNA"/>
</dbReference>
<evidence type="ECO:0000256" key="2">
    <source>
        <dbReference type="ARBA" id="ARBA00023125"/>
    </source>
</evidence>
<reference evidence="6 7" key="1">
    <citation type="submission" date="2021-03" db="EMBL/GenBank/DDBJ databases">
        <authorList>
            <person name="Kanchanasin P."/>
            <person name="Saeng-In P."/>
            <person name="Phongsopitanun W."/>
            <person name="Yuki M."/>
            <person name="Kudo T."/>
            <person name="Ohkuma M."/>
            <person name="Tanasupawat S."/>
        </authorList>
    </citation>
    <scope>NUCLEOTIDE SEQUENCE [LARGE SCALE GENOMIC DNA]</scope>
    <source>
        <strain evidence="6 7">L46</strain>
    </source>
</reference>
<feature type="domain" description="HTH tetR-type" evidence="5">
    <location>
        <begin position="16"/>
        <end position="75"/>
    </location>
</feature>
<keyword evidence="1" id="KW-0805">Transcription regulation</keyword>
<evidence type="ECO:0000313" key="7">
    <source>
        <dbReference type="Proteomes" id="UP000666915"/>
    </source>
</evidence>
<organism evidence="6 7">
    <name type="scientific">Actinomadura nitritigenes</name>
    <dbReference type="NCBI Taxonomy" id="134602"/>
    <lineage>
        <taxon>Bacteria</taxon>
        <taxon>Bacillati</taxon>
        <taxon>Actinomycetota</taxon>
        <taxon>Actinomycetes</taxon>
        <taxon>Streptosporangiales</taxon>
        <taxon>Thermomonosporaceae</taxon>
        <taxon>Actinomadura</taxon>
    </lineage>
</organism>
<keyword evidence="2 4" id="KW-0238">DNA-binding</keyword>
<dbReference type="InterPro" id="IPR036271">
    <property type="entry name" value="Tet_transcr_reg_TetR-rel_C_sf"/>
</dbReference>
<keyword evidence="7" id="KW-1185">Reference proteome</keyword>
<name>A0ABS3REP8_9ACTN</name>
<dbReference type="Pfam" id="PF00440">
    <property type="entry name" value="TetR_N"/>
    <property type="match status" value="1"/>
</dbReference>
<dbReference type="Proteomes" id="UP000666915">
    <property type="component" value="Unassembled WGS sequence"/>
</dbReference>
<feature type="DNA-binding region" description="H-T-H motif" evidence="4">
    <location>
        <begin position="38"/>
        <end position="57"/>
    </location>
</feature>
<evidence type="ECO:0000256" key="4">
    <source>
        <dbReference type="PROSITE-ProRule" id="PRU00335"/>
    </source>
</evidence>
<dbReference type="PRINTS" id="PR00455">
    <property type="entry name" value="HTHTETR"/>
</dbReference>